<proteinExistence type="predicted"/>
<dbReference type="PANTHER" id="PTHR30250">
    <property type="entry name" value="PST FAMILY PREDICTED COLANIC ACID TRANSPORTER"/>
    <property type="match status" value="1"/>
</dbReference>
<feature type="transmembrane region" description="Helical" evidence="6">
    <location>
        <begin position="178"/>
        <end position="199"/>
    </location>
</feature>
<protein>
    <recommendedName>
        <fullName evidence="9">Oligosaccharide flippase family protein</fullName>
    </recommendedName>
</protein>
<keyword evidence="5 6" id="KW-0472">Membrane</keyword>
<keyword evidence="2" id="KW-1003">Cell membrane</keyword>
<name>A0A7X4Y6A9_9BACT</name>
<dbReference type="PANTHER" id="PTHR30250:SF11">
    <property type="entry name" value="O-ANTIGEN TRANSPORTER-RELATED"/>
    <property type="match status" value="1"/>
</dbReference>
<dbReference type="EMBL" id="JAAAPK010000002">
    <property type="protein sequence ID" value="NBC39743.1"/>
    <property type="molecule type" value="Genomic_DNA"/>
</dbReference>
<keyword evidence="3 6" id="KW-0812">Transmembrane</keyword>
<comment type="subcellular location">
    <subcellularLocation>
        <location evidence="1">Cell membrane</location>
        <topology evidence="1">Multi-pass membrane protein</topology>
    </subcellularLocation>
</comment>
<evidence type="ECO:0000256" key="2">
    <source>
        <dbReference type="ARBA" id="ARBA00022475"/>
    </source>
</evidence>
<dbReference type="Proteomes" id="UP000537825">
    <property type="component" value="Unassembled WGS sequence"/>
</dbReference>
<dbReference type="GO" id="GO:0005886">
    <property type="term" value="C:plasma membrane"/>
    <property type="evidence" value="ECO:0007669"/>
    <property type="project" value="UniProtKB-SubCell"/>
</dbReference>
<evidence type="ECO:0000256" key="5">
    <source>
        <dbReference type="ARBA" id="ARBA00023136"/>
    </source>
</evidence>
<sequence>MAPERSLLRMSVDVLASCARHVVQIVTGLATVALVVRLLGPESLGAWGVLGTTGFLLGLSDLGLSIAVQRTAARPDDAATRQLIRLTLLVVTLVCPCLCVCAYVFFLHLPSASEALRADVARAALPVLSAGLAGSLAAPLRAFLLMRGANTSLAWARAIGAASQIALTAAVLGTTRSLLGPALGLFAGGTLELLLLAAVSRRIDPHLSLRPGWPADPAQVRSAFRQGAAALAMNVGIAAAVRADVLILTRSASLSSVGAYQVASRAVEQILAFAKQAGGWLIHRLGDARHRSSALRLGTALLGGLASSGVIALALDGTALLEAWVGALAHDSVTMLAVVLLGTAAVIAAAEESASSALAVSGETPWHLTHPVLIGHALNVAVSMAGVRYAGAWAVAGGTVLGNGVIAVLVWRKVRALVQWTVREVLWALAPVGAAGLVSFVVGWGLAPFASRGPLGSACVCALVTLLGTGMALLVWWRRDARLAAAASTPVGGAVPTYAP</sequence>
<feature type="transmembrane region" description="Helical" evidence="6">
    <location>
        <begin position="120"/>
        <end position="140"/>
    </location>
</feature>
<evidence type="ECO:0000313" key="8">
    <source>
        <dbReference type="Proteomes" id="UP000537825"/>
    </source>
</evidence>
<feature type="transmembrane region" description="Helical" evidence="6">
    <location>
        <begin position="88"/>
        <end position="108"/>
    </location>
</feature>
<evidence type="ECO:0008006" key="9">
    <source>
        <dbReference type="Google" id="ProtNLM"/>
    </source>
</evidence>
<evidence type="ECO:0000313" key="7">
    <source>
        <dbReference type="EMBL" id="NBC39743.1"/>
    </source>
</evidence>
<feature type="transmembrane region" description="Helical" evidence="6">
    <location>
        <begin position="426"/>
        <end position="449"/>
    </location>
</feature>
<evidence type="ECO:0000256" key="6">
    <source>
        <dbReference type="SAM" id="Phobius"/>
    </source>
</evidence>
<dbReference type="RefSeq" id="WP_139916126.1">
    <property type="nucleotide sequence ID" value="NZ_JAAAPK010000002.1"/>
</dbReference>
<feature type="transmembrane region" description="Helical" evidence="6">
    <location>
        <begin position="46"/>
        <end position="68"/>
    </location>
</feature>
<accession>A0A7X4Y6A9</accession>
<organism evidence="7 8">
    <name type="scientific">Corallococcus exiguus</name>
    <dbReference type="NCBI Taxonomy" id="83462"/>
    <lineage>
        <taxon>Bacteria</taxon>
        <taxon>Pseudomonadati</taxon>
        <taxon>Myxococcota</taxon>
        <taxon>Myxococcia</taxon>
        <taxon>Myxococcales</taxon>
        <taxon>Cystobacterineae</taxon>
        <taxon>Myxococcaceae</taxon>
        <taxon>Corallococcus</taxon>
    </lineage>
</organism>
<feature type="transmembrane region" description="Helical" evidence="6">
    <location>
        <begin position="393"/>
        <end position="414"/>
    </location>
</feature>
<keyword evidence="4 6" id="KW-1133">Transmembrane helix</keyword>
<feature type="transmembrane region" description="Helical" evidence="6">
    <location>
        <begin position="294"/>
        <end position="315"/>
    </location>
</feature>
<feature type="transmembrane region" description="Helical" evidence="6">
    <location>
        <begin position="21"/>
        <end position="40"/>
    </location>
</feature>
<keyword evidence="8" id="KW-1185">Reference proteome</keyword>
<evidence type="ECO:0000256" key="1">
    <source>
        <dbReference type="ARBA" id="ARBA00004651"/>
    </source>
</evidence>
<dbReference type="AlphaFoldDB" id="A0A7X4Y6A9"/>
<comment type="caution">
    <text evidence="7">The sequence shown here is derived from an EMBL/GenBank/DDBJ whole genome shotgun (WGS) entry which is preliminary data.</text>
</comment>
<feature type="transmembrane region" description="Helical" evidence="6">
    <location>
        <begin position="455"/>
        <end position="477"/>
    </location>
</feature>
<dbReference type="InterPro" id="IPR050833">
    <property type="entry name" value="Poly_Biosynth_Transport"/>
</dbReference>
<reference evidence="7 8" key="1">
    <citation type="submission" date="2020-01" db="EMBL/GenBank/DDBJ databases">
        <title>The draft genome sequence of Corallococcus exiguus DSM 14696.</title>
        <authorList>
            <person name="Zhang X."/>
            <person name="Zhu H."/>
        </authorList>
    </citation>
    <scope>NUCLEOTIDE SEQUENCE [LARGE SCALE GENOMIC DNA]</scope>
    <source>
        <strain evidence="7 8">DSM 14696</strain>
    </source>
</reference>
<gene>
    <name evidence="7" type="ORF">GTZ93_07835</name>
</gene>
<feature type="transmembrane region" description="Helical" evidence="6">
    <location>
        <begin position="152"/>
        <end position="172"/>
    </location>
</feature>
<evidence type="ECO:0000256" key="3">
    <source>
        <dbReference type="ARBA" id="ARBA00022692"/>
    </source>
</evidence>
<evidence type="ECO:0000256" key="4">
    <source>
        <dbReference type="ARBA" id="ARBA00022989"/>
    </source>
</evidence>